<organism evidence="2">
    <name type="scientific">Yersinia pestis Java 9</name>
    <dbReference type="NCBI Taxonomy" id="880632"/>
    <lineage>
        <taxon>Bacteria</taxon>
        <taxon>Pseudomonadati</taxon>
        <taxon>Pseudomonadota</taxon>
        <taxon>Gammaproteobacteria</taxon>
        <taxon>Enterobacterales</taxon>
        <taxon>Yersiniaceae</taxon>
        <taxon>Yersinia</taxon>
    </lineage>
</organism>
<dbReference type="AlphaFoldDB" id="E8PSF8"/>
<sequence length="102" mass="11871">MQDKFSTKQKAFQQHISSIEKSIDMFGWHKTTEHLNKQMNKNLSVNTYKTMVYRSKKKTPANFKEKTVISNITKNPLNALSKPKSTDYNPTPDKSRIYGDDE</sequence>
<gene>
    <name evidence="2" type="ORF">YPJ_pJARS3634</name>
</gene>
<name>E8PSF8_YERPE</name>
<proteinExistence type="predicted"/>
<protein>
    <submittedName>
        <fullName evidence="2">Uncharacterized protein</fullName>
    </submittedName>
</protein>
<evidence type="ECO:0000313" key="2">
    <source>
        <dbReference type="EMBL" id="ADW66958.1"/>
    </source>
</evidence>
<reference evidence="2" key="1">
    <citation type="journal article" date="2012" name="PLoS ONE">
        <title>Novel Plasmids and Resistance Phenotypes in Yersinia pestis: Unique Plasmid Inventory of Strain Java 9 Mediates High Levels of Arsenic Resistance.</title>
        <authorList>
            <person name="Eppinger M."/>
            <person name="Radnedge L."/>
            <person name="Andersen G."/>
            <person name="Vietri N."/>
            <person name="Severson G."/>
            <person name="Mou S."/>
            <person name="Ravel J."/>
            <person name="Worsham P.L."/>
        </authorList>
    </citation>
    <scope>NUCLEOTIDE SEQUENCE [LARGE SCALE GENOMIC DNA]</scope>
    <source>
        <strain evidence="2">Java 9</strain>
        <plasmid evidence="2">pJARS36</plasmid>
    </source>
</reference>
<dbReference type="EMBL" id="CP002181">
    <property type="protein sequence ID" value="ADW66958.1"/>
    <property type="molecule type" value="Genomic_DNA"/>
</dbReference>
<accession>E8PSF8</accession>
<feature type="compositionally biased region" description="Basic and acidic residues" evidence="1">
    <location>
        <begin position="93"/>
        <end position="102"/>
    </location>
</feature>
<geneLocation type="plasmid" evidence="2">
    <name>pJARS36</name>
</geneLocation>
<evidence type="ECO:0000256" key="1">
    <source>
        <dbReference type="SAM" id="MobiDB-lite"/>
    </source>
</evidence>
<feature type="region of interest" description="Disordered" evidence="1">
    <location>
        <begin position="74"/>
        <end position="102"/>
    </location>
</feature>
<keyword evidence="2" id="KW-0614">Plasmid</keyword>